<dbReference type="EMBL" id="JAUQTB010000001">
    <property type="protein sequence ID" value="MDO7905182.1"/>
    <property type="molecule type" value="Genomic_DNA"/>
</dbReference>
<keyword evidence="2" id="KW-0472">Membrane</keyword>
<keyword evidence="2" id="KW-1133">Transmembrane helix</keyword>
<gene>
    <name evidence="3" type="ORF">Q5741_01980</name>
</gene>
<evidence type="ECO:0000313" key="3">
    <source>
        <dbReference type="EMBL" id="MDO7905182.1"/>
    </source>
</evidence>
<evidence type="ECO:0000256" key="2">
    <source>
        <dbReference type="SAM" id="Phobius"/>
    </source>
</evidence>
<evidence type="ECO:0000256" key="1">
    <source>
        <dbReference type="SAM" id="MobiDB-lite"/>
    </source>
</evidence>
<protein>
    <recommendedName>
        <fullName evidence="5">DUF2207 domain-containing protein</fullName>
    </recommendedName>
</protein>
<evidence type="ECO:0008006" key="5">
    <source>
        <dbReference type="Google" id="ProtNLM"/>
    </source>
</evidence>
<evidence type="ECO:0000313" key="4">
    <source>
        <dbReference type="Proteomes" id="UP001240171"/>
    </source>
</evidence>
<comment type="caution">
    <text evidence="3">The sequence shown here is derived from an EMBL/GenBank/DDBJ whole genome shotgun (WGS) entry which is preliminary data.</text>
</comment>
<organism evidence="3 4">
    <name type="scientific">Paenibacillus lacisoli</name>
    <dbReference type="NCBI Taxonomy" id="3064525"/>
    <lineage>
        <taxon>Bacteria</taxon>
        <taxon>Bacillati</taxon>
        <taxon>Bacillota</taxon>
        <taxon>Bacilli</taxon>
        <taxon>Bacillales</taxon>
        <taxon>Paenibacillaceae</taxon>
        <taxon>Paenibacillus</taxon>
    </lineage>
</organism>
<sequence>MIRQAVIFWGSIILAVIGLIDSPQFLTTLIIPVVLLAVVFLLYKYPPSRGRSKQPKVKPSARTMAKVAESRKTSSSASKRRKEYPFYVIEGHKGKQEDDNIPKYH</sequence>
<dbReference type="Proteomes" id="UP001240171">
    <property type="component" value="Unassembled WGS sequence"/>
</dbReference>
<feature type="transmembrane region" description="Helical" evidence="2">
    <location>
        <begin position="26"/>
        <end position="43"/>
    </location>
</feature>
<reference evidence="3 4" key="1">
    <citation type="submission" date="2023-07" db="EMBL/GenBank/DDBJ databases">
        <title>Paenibacillus sp. JX-17 nov. isolated from soil.</title>
        <authorList>
            <person name="Wan Y."/>
            <person name="Liu B."/>
        </authorList>
    </citation>
    <scope>NUCLEOTIDE SEQUENCE [LARGE SCALE GENOMIC DNA]</scope>
    <source>
        <strain evidence="3 4">JX-17</strain>
    </source>
</reference>
<keyword evidence="2" id="KW-0812">Transmembrane</keyword>
<accession>A0ABT9C7D9</accession>
<keyword evidence="4" id="KW-1185">Reference proteome</keyword>
<dbReference type="RefSeq" id="WP_305022361.1">
    <property type="nucleotide sequence ID" value="NZ_JAUQTB010000001.1"/>
</dbReference>
<name>A0ABT9C7D9_9BACL</name>
<feature type="transmembrane region" description="Helical" evidence="2">
    <location>
        <begin position="5"/>
        <end position="20"/>
    </location>
</feature>
<proteinExistence type="predicted"/>
<feature type="region of interest" description="Disordered" evidence="1">
    <location>
        <begin position="47"/>
        <end position="81"/>
    </location>
</feature>